<evidence type="ECO:0000259" key="2">
    <source>
        <dbReference type="Pfam" id="PF25474"/>
    </source>
</evidence>
<dbReference type="PANTHER" id="PTHR26312:SF123">
    <property type="entry name" value="TETRATRICOPEPTIDE REPEAT (TPR)-LIKE SUPERFAMILY PROTEIN"/>
    <property type="match status" value="1"/>
</dbReference>
<gene>
    <name evidence="3" type="ORF">HHK36_028200</name>
</gene>
<dbReference type="PANTHER" id="PTHR26312">
    <property type="entry name" value="TETRATRICOPEPTIDE REPEAT PROTEIN 5"/>
    <property type="match status" value="1"/>
</dbReference>
<accession>A0A835D2A0</accession>
<dbReference type="EMBL" id="JABCRI010000021">
    <property type="protein sequence ID" value="KAF8380710.1"/>
    <property type="molecule type" value="Genomic_DNA"/>
</dbReference>
<name>A0A835D2A0_TETSI</name>
<evidence type="ECO:0000313" key="4">
    <source>
        <dbReference type="Proteomes" id="UP000655225"/>
    </source>
</evidence>
<sequence length="256" mass="27238">MKAVLLRTGSAPVLASLVLGSPKVPGTGIFFTGQNNSVSPRSSLSLEIKDNASSKIRRALSETDMIRSANRTSVRLSVLNGTGSRSFPARIPEEENLSDGDEDGRGSLILKRRGLDCGNSGGTWPGNDVLLEELGFSGGGTGKGRNVGGGNGGGDDGKNSFTGGNADQSKIGAYYQEMLKADPGNPLLLRNYGKFLHEVDKDVVRAEEYYGRAILASPGDGEVLSLYGKLIWETQRDDNRAKAYFEHAIQASPGDW</sequence>
<proteinExistence type="predicted"/>
<feature type="domain" description="TmcB/TmcC TPR repeats" evidence="2">
    <location>
        <begin position="169"/>
        <end position="213"/>
    </location>
</feature>
<evidence type="ECO:0000256" key="1">
    <source>
        <dbReference type="SAM" id="MobiDB-lite"/>
    </source>
</evidence>
<reference evidence="3 4" key="1">
    <citation type="submission" date="2020-04" db="EMBL/GenBank/DDBJ databases">
        <title>Plant Genome Project.</title>
        <authorList>
            <person name="Zhang R.-G."/>
        </authorList>
    </citation>
    <scope>NUCLEOTIDE SEQUENCE [LARGE SCALE GENOMIC DNA]</scope>
    <source>
        <strain evidence="3">YNK0</strain>
        <tissue evidence="3">Leaf</tissue>
    </source>
</reference>
<dbReference type="AlphaFoldDB" id="A0A835D2A0"/>
<dbReference type="OMA" id="FASFMWE"/>
<dbReference type="SUPFAM" id="SSF48452">
    <property type="entry name" value="TPR-like"/>
    <property type="match status" value="1"/>
</dbReference>
<dbReference type="Gene3D" id="1.25.40.10">
    <property type="entry name" value="Tetratricopeptide repeat domain"/>
    <property type="match status" value="1"/>
</dbReference>
<evidence type="ECO:0000313" key="3">
    <source>
        <dbReference type="EMBL" id="KAF8380710.1"/>
    </source>
</evidence>
<dbReference type="Pfam" id="PF25474">
    <property type="entry name" value="TPR_TmcB"/>
    <property type="match status" value="1"/>
</dbReference>
<dbReference type="OrthoDB" id="439046at2759"/>
<protein>
    <recommendedName>
        <fullName evidence="2">TmcB/TmcC TPR repeats domain-containing protein</fullName>
    </recommendedName>
</protein>
<feature type="region of interest" description="Disordered" evidence="1">
    <location>
        <begin position="140"/>
        <end position="163"/>
    </location>
</feature>
<keyword evidence="4" id="KW-1185">Reference proteome</keyword>
<dbReference type="InterPro" id="IPR057352">
    <property type="entry name" value="TPR_TmcB/C"/>
</dbReference>
<comment type="caution">
    <text evidence="3">The sequence shown here is derived from an EMBL/GenBank/DDBJ whole genome shotgun (WGS) entry which is preliminary data.</text>
</comment>
<feature type="region of interest" description="Disordered" evidence="1">
    <location>
        <begin position="82"/>
        <end position="105"/>
    </location>
</feature>
<feature type="compositionally biased region" description="Gly residues" evidence="1">
    <location>
        <begin position="140"/>
        <end position="154"/>
    </location>
</feature>
<dbReference type="Proteomes" id="UP000655225">
    <property type="component" value="Unassembled WGS sequence"/>
</dbReference>
<dbReference type="InterPro" id="IPR011990">
    <property type="entry name" value="TPR-like_helical_dom_sf"/>
</dbReference>
<organism evidence="3 4">
    <name type="scientific">Tetracentron sinense</name>
    <name type="common">Spur-leaf</name>
    <dbReference type="NCBI Taxonomy" id="13715"/>
    <lineage>
        <taxon>Eukaryota</taxon>
        <taxon>Viridiplantae</taxon>
        <taxon>Streptophyta</taxon>
        <taxon>Embryophyta</taxon>
        <taxon>Tracheophyta</taxon>
        <taxon>Spermatophyta</taxon>
        <taxon>Magnoliopsida</taxon>
        <taxon>Trochodendrales</taxon>
        <taxon>Trochodendraceae</taxon>
        <taxon>Tetracentron</taxon>
    </lineage>
</organism>